<protein>
    <recommendedName>
        <fullName evidence="2">asparagine synthase (glutamine-hydrolyzing)</fullName>
        <ecNumber evidence="2">6.3.5.4</ecNumber>
    </recommendedName>
</protein>
<sequence length="570" mass="64140">MFGVYQPDHGEGGGHDGSRRCEIADGPLRLFDPVLGLKQIVEDPARRWTVYAFGRLLDAGPRGLLGLGEALDAGEADPLATLNGSFALVVHLRAKGEVLLVTDRTGSRRLYYGERDGRLWFSSRLARLRGCGFRLRLTDGRLIQYLTFRCVLDGTILEGVDRLPGASVLRWSTGGSSVHRYWGWDFEEDEPPPGESSASSDRMEELSSLWTGAVSRWILPGSDPLLSLSGGLDSRLILVEMLRHLAPGQFRTMTYGTPGSFDYEIARLIASRRGLRHRSFDLSREGDYDRLFSEACLETDGMIDLVNAVNDSHRALGDDQRELVVGYFADSITGRVCLPDVMLDRRLEGRPDRGSATRYLLDRFSMGLWLQVPWLVERPPDWCFEEMVRVLGGEGSGGPRPSLASALARFHCERLAPRFDLLCLGKGDDTIERICPFLDIHWIDFWRRVPPSLRNEGRLYKEFLAWRAPELYALPLRGLRGRGLVEGRRVWDLGLRPNPEIGLVDYEGWLRGGGPFATLIRDLLTAVGDRGILRREAIDRYWDEHQSGSCENTFMLLRAASLEMILRTFG</sequence>
<accession>A0A5B9VXH9</accession>
<dbReference type="SUPFAM" id="SSF56235">
    <property type="entry name" value="N-terminal nucleophile aminohydrolases (Ntn hydrolases)"/>
    <property type="match status" value="1"/>
</dbReference>
<dbReference type="KEGG" id="agv:OJF2_08700"/>
<dbReference type="InterPro" id="IPR014729">
    <property type="entry name" value="Rossmann-like_a/b/a_fold"/>
</dbReference>
<dbReference type="EC" id="6.3.5.4" evidence="2"/>
<dbReference type="InterPro" id="IPR001962">
    <property type="entry name" value="Asn_synthase"/>
</dbReference>
<dbReference type="AlphaFoldDB" id="A0A5B9VXH9"/>
<evidence type="ECO:0000256" key="1">
    <source>
        <dbReference type="ARBA" id="ARBA00005187"/>
    </source>
</evidence>
<reference evidence="6 7" key="1">
    <citation type="submission" date="2019-08" db="EMBL/GenBank/DDBJ databases">
        <title>Deep-cultivation of Planctomycetes and their phenomic and genomic characterization uncovers novel biology.</title>
        <authorList>
            <person name="Wiegand S."/>
            <person name="Jogler M."/>
            <person name="Boedeker C."/>
            <person name="Pinto D."/>
            <person name="Vollmers J."/>
            <person name="Rivas-Marin E."/>
            <person name="Kohn T."/>
            <person name="Peeters S.H."/>
            <person name="Heuer A."/>
            <person name="Rast P."/>
            <person name="Oberbeckmann S."/>
            <person name="Bunk B."/>
            <person name="Jeske O."/>
            <person name="Meyerdierks A."/>
            <person name="Storesund J.E."/>
            <person name="Kallscheuer N."/>
            <person name="Luecker S."/>
            <person name="Lage O.M."/>
            <person name="Pohl T."/>
            <person name="Merkel B.J."/>
            <person name="Hornburger P."/>
            <person name="Mueller R.-W."/>
            <person name="Bruemmer F."/>
            <person name="Labrenz M."/>
            <person name="Spormann A.M."/>
            <person name="Op den Camp H."/>
            <person name="Overmann J."/>
            <person name="Amann R."/>
            <person name="Jetten M.S.M."/>
            <person name="Mascher T."/>
            <person name="Medema M.H."/>
            <person name="Devos D.P."/>
            <person name="Kaster A.-K."/>
            <person name="Ovreas L."/>
            <person name="Rohde M."/>
            <person name="Galperin M.Y."/>
            <person name="Jogler C."/>
        </authorList>
    </citation>
    <scope>NUCLEOTIDE SEQUENCE [LARGE SCALE GENOMIC DNA]</scope>
    <source>
        <strain evidence="6 7">OJF2</strain>
    </source>
</reference>
<keyword evidence="7" id="KW-1185">Reference proteome</keyword>
<dbReference type="SUPFAM" id="SSF52402">
    <property type="entry name" value="Adenine nucleotide alpha hydrolases-like"/>
    <property type="match status" value="1"/>
</dbReference>
<evidence type="ECO:0000256" key="3">
    <source>
        <dbReference type="ARBA" id="ARBA00048741"/>
    </source>
</evidence>
<dbReference type="OrthoDB" id="9763290at2"/>
<dbReference type="Proteomes" id="UP000324233">
    <property type="component" value="Chromosome"/>
</dbReference>
<evidence type="ECO:0000313" key="6">
    <source>
        <dbReference type="EMBL" id="QEH32400.1"/>
    </source>
</evidence>
<dbReference type="Gene3D" id="3.40.50.620">
    <property type="entry name" value="HUPs"/>
    <property type="match status" value="1"/>
</dbReference>
<proteinExistence type="predicted"/>
<name>A0A5B9VXH9_9BACT</name>
<dbReference type="InterPro" id="IPR029055">
    <property type="entry name" value="Ntn_hydrolases_N"/>
</dbReference>
<dbReference type="GO" id="GO:0005829">
    <property type="term" value="C:cytosol"/>
    <property type="evidence" value="ECO:0007669"/>
    <property type="project" value="TreeGrafter"/>
</dbReference>
<dbReference type="RefSeq" id="WP_148591548.1">
    <property type="nucleotide sequence ID" value="NZ_CP042997.1"/>
</dbReference>
<dbReference type="GO" id="GO:0004066">
    <property type="term" value="F:asparagine synthase (glutamine-hydrolyzing) activity"/>
    <property type="evidence" value="ECO:0007669"/>
    <property type="project" value="UniProtKB-EC"/>
</dbReference>
<dbReference type="InterPro" id="IPR051786">
    <property type="entry name" value="ASN_synthetase/amidase"/>
</dbReference>
<dbReference type="PANTHER" id="PTHR43284">
    <property type="entry name" value="ASPARAGINE SYNTHETASE (GLUTAMINE-HYDROLYZING)"/>
    <property type="match status" value="1"/>
</dbReference>
<comment type="catalytic activity">
    <reaction evidence="3">
        <text>L-aspartate + L-glutamine + ATP + H2O = L-asparagine + L-glutamate + AMP + diphosphate + H(+)</text>
        <dbReference type="Rhea" id="RHEA:12228"/>
        <dbReference type="ChEBI" id="CHEBI:15377"/>
        <dbReference type="ChEBI" id="CHEBI:15378"/>
        <dbReference type="ChEBI" id="CHEBI:29985"/>
        <dbReference type="ChEBI" id="CHEBI:29991"/>
        <dbReference type="ChEBI" id="CHEBI:30616"/>
        <dbReference type="ChEBI" id="CHEBI:33019"/>
        <dbReference type="ChEBI" id="CHEBI:58048"/>
        <dbReference type="ChEBI" id="CHEBI:58359"/>
        <dbReference type="ChEBI" id="CHEBI:456215"/>
        <dbReference type="EC" id="6.3.5.4"/>
    </reaction>
</comment>
<feature type="domain" description="Asparagine synthetase" evidence="4">
    <location>
        <begin position="228"/>
        <end position="290"/>
    </location>
</feature>
<dbReference type="GO" id="GO:0006529">
    <property type="term" value="P:asparagine biosynthetic process"/>
    <property type="evidence" value="ECO:0007669"/>
    <property type="project" value="InterPro"/>
</dbReference>
<evidence type="ECO:0000256" key="2">
    <source>
        <dbReference type="ARBA" id="ARBA00012737"/>
    </source>
</evidence>
<dbReference type="PANTHER" id="PTHR43284:SF1">
    <property type="entry name" value="ASPARAGINE SYNTHETASE"/>
    <property type="match status" value="1"/>
</dbReference>
<dbReference type="Pfam" id="PF13537">
    <property type="entry name" value="GATase_7"/>
    <property type="match status" value="1"/>
</dbReference>
<keyword evidence="6" id="KW-0436">Ligase</keyword>
<gene>
    <name evidence="6" type="primary">bls</name>
    <name evidence="6" type="ORF">OJF2_08700</name>
</gene>
<evidence type="ECO:0000259" key="4">
    <source>
        <dbReference type="Pfam" id="PF00733"/>
    </source>
</evidence>
<organism evidence="6 7">
    <name type="scientific">Aquisphaera giovannonii</name>
    <dbReference type="NCBI Taxonomy" id="406548"/>
    <lineage>
        <taxon>Bacteria</taxon>
        <taxon>Pseudomonadati</taxon>
        <taxon>Planctomycetota</taxon>
        <taxon>Planctomycetia</taxon>
        <taxon>Isosphaerales</taxon>
        <taxon>Isosphaeraceae</taxon>
        <taxon>Aquisphaera</taxon>
    </lineage>
</organism>
<dbReference type="InterPro" id="IPR017932">
    <property type="entry name" value="GATase_2_dom"/>
</dbReference>
<evidence type="ECO:0000313" key="7">
    <source>
        <dbReference type="Proteomes" id="UP000324233"/>
    </source>
</evidence>
<comment type="pathway">
    <text evidence="1">Amino-acid biosynthesis; L-asparagine biosynthesis; L-asparagine from L-aspartate (L-Gln route): step 1/1.</text>
</comment>
<dbReference type="Pfam" id="PF00733">
    <property type="entry name" value="Asn_synthase"/>
    <property type="match status" value="1"/>
</dbReference>
<feature type="domain" description="Glutamine amidotransferase type-2" evidence="5">
    <location>
        <begin position="76"/>
        <end position="128"/>
    </location>
</feature>
<dbReference type="Gene3D" id="3.60.20.10">
    <property type="entry name" value="Glutamine Phosphoribosylpyrophosphate, subunit 1, domain 1"/>
    <property type="match status" value="1"/>
</dbReference>
<evidence type="ECO:0000259" key="5">
    <source>
        <dbReference type="Pfam" id="PF13537"/>
    </source>
</evidence>
<dbReference type="EMBL" id="CP042997">
    <property type="protein sequence ID" value="QEH32400.1"/>
    <property type="molecule type" value="Genomic_DNA"/>
</dbReference>